<keyword evidence="2" id="KW-1185">Reference proteome</keyword>
<sequence>MFQEKKRFRKEKTQRTRNMVVTPEDLSLDGREERNEVRICNLGGPRLMLRDLIFSHYIKKSNSSDAFYTTFLLGFTRCNRK</sequence>
<dbReference type="EMBL" id="BPLR01007989">
    <property type="protein sequence ID" value="GIY21252.1"/>
    <property type="molecule type" value="Genomic_DNA"/>
</dbReference>
<proteinExistence type="predicted"/>
<reference evidence="1 2" key="1">
    <citation type="submission" date="2021-06" db="EMBL/GenBank/DDBJ databases">
        <title>Caerostris extrusa draft genome.</title>
        <authorList>
            <person name="Kono N."/>
            <person name="Arakawa K."/>
        </authorList>
    </citation>
    <scope>NUCLEOTIDE SEQUENCE [LARGE SCALE GENOMIC DNA]</scope>
</reference>
<protein>
    <submittedName>
        <fullName evidence="1">Uncharacterized protein</fullName>
    </submittedName>
</protein>
<accession>A0AAV4RM74</accession>
<comment type="caution">
    <text evidence="1">The sequence shown here is derived from an EMBL/GenBank/DDBJ whole genome shotgun (WGS) entry which is preliminary data.</text>
</comment>
<organism evidence="1 2">
    <name type="scientific">Caerostris extrusa</name>
    <name type="common">Bark spider</name>
    <name type="synonym">Caerostris bankana</name>
    <dbReference type="NCBI Taxonomy" id="172846"/>
    <lineage>
        <taxon>Eukaryota</taxon>
        <taxon>Metazoa</taxon>
        <taxon>Ecdysozoa</taxon>
        <taxon>Arthropoda</taxon>
        <taxon>Chelicerata</taxon>
        <taxon>Arachnida</taxon>
        <taxon>Araneae</taxon>
        <taxon>Araneomorphae</taxon>
        <taxon>Entelegynae</taxon>
        <taxon>Araneoidea</taxon>
        <taxon>Araneidae</taxon>
        <taxon>Caerostris</taxon>
    </lineage>
</organism>
<dbReference type="Proteomes" id="UP001054945">
    <property type="component" value="Unassembled WGS sequence"/>
</dbReference>
<evidence type="ECO:0000313" key="1">
    <source>
        <dbReference type="EMBL" id="GIY21252.1"/>
    </source>
</evidence>
<gene>
    <name evidence="1" type="ORF">CEXT_647861</name>
</gene>
<name>A0AAV4RM74_CAEEX</name>
<evidence type="ECO:0000313" key="2">
    <source>
        <dbReference type="Proteomes" id="UP001054945"/>
    </source>
</evidence>
<dbReference type="AlphaFoldDB" id="A0AAV4RM74"/>